<evidence type="ECO:0000259" key="1">
    <source>
        <dbReference type="Pfam" id="PF04773"/>
    </source>
</evidence>
<dbReference type="RefSeq" id="WP_168740240.1">
    <property type="nucleotide sequence ID" value="NZ_JABAHZ010000004.1"/>
</dbReference>
<dbReference type="EMBL" id="JABAHZ010000004">
    <property type="protein sequence ID" value="NLR80572.1"/>
    <property type="molecule type" value="Genomic_DNA"/>
</dbReference>
<name>A0A847SV58_9BACT</name>
<dbReference type="InterPro" id="IPR012373">
    <property type="entry name" value="Ferrdict_sens_TM"/>
</dbReference>
<accession>A0A847SV58</accession>
<keyword evidence="4" id="KW-1185">Reference proteome</keyword>
<protein>
    <submittedName>
        <fullName evidence="3">DUF4974 domain-containing protein</fullName>
    </submittedName>
</protein>
<organism evidence="3 4">
    <name type="scientific">Chitinophaga eiseniae</name>
    <dbReference type="NCBI Taxonomy" id="634771"/>
    <lineage>
        <taxon>Bacteria</taxon>
        <taxon>Pseudomonadati</taxon>
        <taxon>Bacteroidota</taxon>
        <taxon>Chitinophagia</taxon>
        <taxon>Chitinophagales</taxon>
        <taxon>Chitinophagaceae</taxon>
        <taxon>Chitinophaga</taxon>
    </lineage>
</organism>
<dbReference type="PANTHER" id="PTHR30273">
    <property type="entry name" value="PERIPLASMIC SIGNAL SENSOR AND SIGMA FACTOR ACTIVATOR FECR-RELATED"/>
    <property type="match status" value="1"/>
</dbReference>
<dbReference type="InterPro" id="IPR006860">
    <property type="entry name" value="FecR"/>
</dbReference>
<dbReference type="Gene3D" id="2.60.120.1440">
    <property type="match status" value="1"/>
</dbReference>
<dbReference type="PANTHER" id="PTHR30273:SF2">
    <property type="entry name" value="PROTEIN FECR"/>
    <property type="match status" value="1"/>
</dbReference>
<dbReference type="Pfam" id="PF04773">
    <property type="entry name" value="FecR"/>
    <property type="match status" value="1"/>
</dbReference>
<dbReference type="AlphaFoldDB" id="A0A847SV58"/>
<gene>
    <name evidence="3" type="ORF">HGH91_18235</name>
</gene>
<comment type="caution">
    <text evidence="3">The sequence shown here is derived from an EMBL/GenBank/DDBJ whole genome shotgun (WGS) entry which is preliminary data.</text>
</comment>
<feature type="domain" description="FecR protein" evidence="1">
    <location>
        <begin position="107"/>
        <end position="198"/>
    </location>
</feature>
<evidence type="ECO:0000313" key="4">
    <source>
        <dbReference type="Proteomes" id="UP000552864"/>
    </source>
</evidence>
<dbReference type="Proteomes" id="UP000552864">
    <property type="component" value="Unassembled WGS sequence"/>
</dbReference>
<dbReference type="InterPro" id="IPR032508">
    <property type="entry name" value="FecR_C"/>
</dbReference>
<feature type="domain" description="Protein FecR C-terminal" evidence="2">
    <location>
        <begin position="263"/>
        <end position="330"/>
    </location>
</feature>
<dbReference type="PIRSF" id="PIRSF018266">
    <property type="entry name" value="FecR"/>
    <property type="match status" value="1"/>
</dbReference>
<sequence>MSDQQLIGLLEKYLRGNCTAEEKVALEAWYEGYRAAKPADGEPASPNLLAVYDDITGRLKKEGDWVETPVRTLTHRWWRIAAAVLVLVTAIGIWKYYPRPARQLALDTAEGVRKQATLADGTQVWMNVGSHLRYPANMGKSREVYLEGEAFFAVTKNDAQPFIIHTDDMQVQVLGTRFNIKAYTGDESLEATLVEGRIAIGHQEHLLNLDAGEKLTLKKKTASFRQPLGSRVLDWGDRIAIVEKMAQATDQTNTSELVWMDNKLAFKDKSFPELARLMSRWYNRKIILTDTFPADYRFKGTFKKETVEEVLNALQITADFKYTVRGDSIFLHH</sequence>
<dbReference type="GO" id="GO:0016989">
    <property type="term" value="F:sigma factor antagonist activity"/>
    <property type="evidence" value="ECO:0007669"/>
    <property type="project" value="TreeGrafter"/>
</dbReference>
<evidence type="ECO:0000313" key="3">
    <source>
        <dbReference type="EMBL" id="NLR80572.1"/>
    </source>
</evidence>
<dbReference type="Pfam" id="PF16344">
    <property type="entry name" value="FecR_C"/>
    <property type="match status" value="1"/>
</dbReference>
<reference evidence="3 4" key="1">
    <citation type="submission" date="2020-04" db="EMBL/GenBank/DDBJ databases">
        <authorList>
            <person name="Yin C."/>
        </authorList>
    </citation>
    <scope>NUCLEOTIDE SEQUENCE [LARGE SCALE GENOMIC DNA]</scope>
    <source>
        <strain evidence="3 4">Ak56</strain>
    </source>
</reference>
<proteinExistence type="predicted"/>
<dbReference type="Gene3D" id="3.55.50.30">
    <property type="match status" value="1"/>
</dbReference>
<evidence type="ECO:0000259" key="2">
    <source>
        <dbReference type="Pfam" id="PF16344"/>
    </source>
</evidence>